<evidence type="ECO:0000256" key="1">
    <source>
        <dbReference type="ARBA" id="ARBA00004651"/>
    </source>
</evidence>
<dbReference type="PANTHER" id="PTHR32322:SF18">
    <property type="entry name" value="S-ADENOSYLMETHIONINE_S-ADENOSYLHOMOCYSTEINE TRANSPORTER"/>
    <property type="match status" value="1"/>
</dbReference>
<sequence>MNKLSNRLLAIFACFLWSTAFVGIKIGYTYYSSPFNFAGLRFTLAGVLLLPLIYKEKLFKILKDNLKFIFFISLAQTGIGYAIFYSAMKYVDGAVAAIVIGASPLITAILSHYLLDNDKMSKAKFLALISGMLGIILISLSTKPFSVNGLKSMLGIGLLLFNSILGGIVNIKISKNKIVINPIVLSSLQMIIGGIFLLIIGRVFEGKIYFDFPIVFYISLLWLAFLSAAAISIWFKLLKSKDIKVSELNMWKFLIPLLGAFLSWIILPNENPNFLSIIGMIIILISLVSYNRIKK</sequence>
<organism evidence="8 9">
    <name type="scientific">Hypnocyclicus thermotrophus</name>
    <dbReference type="NCBI Taxonomy" id="1627895"/>
    <lineage>
        <taxon>Bacteria</taxon>
        <taxon>Fusobacteriati</taxon>
        <taxon>Fusobacteriota</taxon>
        <taxon>Fusobacteriia</taxon>
        <taxon>Fusobacteriales</taxon>
        <taxon>Fusobacteriaceae</taxon>
        <taxon>Hypnocyclicus</taxon>
    </lineage>
</organism>
<evidence type="ECO:0000256" key="5">
    <source>
        <dbReference type="ARBA" id="ARBA00023136"/>
    </source>
</evidence>
<comment type="caution">
    <text evidence="8">The sequence shown here is derived from an EMBL/GenBank/DDBJ whole genome shotgun (WGS) entry which is preliminary data.</text>
</comment>
<keyword evidence="4 6" id="KW-1133">Transmembrane helix</keyword>
<feature type="transmembrane region" description="Helical" evidence="6">
    <location>
        <begin position="183"/>
        <end position="204"/>
    </location>
</feature>
<feature type="transmembrane region" description="Helical" evidence="6">
    <location>
        <begin position="216"/>
        <end position="238"/>
    </location>
</feature>
<keyword evidence="3 6" id="KW-0812">Transmembrane</keyword>
<dbReference type="InterPro" id="IPR000620">
    <property type="entry name" value="EamA_dom"/>
</dbReference>
<accession>A0AA46DZF7</accession>
<evidence type="ECO:0000313" key="8">
    <source>
        <dbReference type="EMBL" id="TDT71770.1"/>
    </source>
</evidence>
<evidence type="ECO:0000313" key="9">
    <source>
        <dbReference type="Proteomes" id="UP000294678"/>
    </source>
</evidence>
<feature type="transmembrane region" description="Helical" evidence="6">
    <location>
        <begin position="153"/>
        <end position="171"/>
    </location>
</feature>
<feature type="domain" description="EamA" evidence="7">
    <location>
        <begin position="8"/>
        <end position="139"/>
    </location>
</feature>
<dbReference type="InterPro" id="IPR050638">
    <property type="entry name" value="AA-Vitamin_Transporters"/>
</dbReference>
<evidence type="ECO:0000259" key="7">
    <source>
        <dbReference type="Pfam" id="PF00892"/>
    </source>
</evidence>
<proteinExistence type="predicted"/>
<feature type="transmembrane region" description="Helical" evidence="6">
    <location>
        <begin position="250"/>
        <end position="267"/>
    </location>
</feature>
<dbReference type="PANTHER" id="PTHR32322">
    <property type="entry name" value="INNER MEMBRANE TRANSPORTER"/>
    <property type="match status" value="1"/>
</dbReference>
<evidence type="ECO:0000256" key="6">
    <source>
        <dbReference type="SAM" id="Phobius"/>
    </source>
</evidence>
<evidence type="ECO:0000256" key="2">
    <source>
        <dbReference type="ARBA" id="ARBA00022475"/>
    </source>
</evidence>
<feature type="transmembrane region" description="Helical" evidence="6">
    <location>
        <begin position="125"/>
        <end position="141"/>
    </location>
</feature>
<feature type="transmembrane region" description="Helical" evidence="6">
    <location>
        <begin position="33"/>
        <end position="54"/>
    </location>
</feature>
<protein>
    <submittedName>
        <fullName evidence="8">Drug/metabolite transporter (DMT)-like permease</fullName>
    </submittedName>
</protein>
<evidence type="ECO:0000256" key="3">
    <source>
        <dbReference type="ARBA" id="ARBA00022692"/>
    </source>
</evidence>
<evidence type="ECO:0000256" key="4">
    <source>
        <dbReference type="ARBA" id="ARBA00022989"/>
    </source>
</evidence>
<feature type="domain" description="EamA" evidence="7">
    <location>
        <begin position="154"/>
        <end position="288"/>
    </location>
</feature>
<dbReference type="RefSeq" id="WP_134112366.1">
    <property type="nucleotide sequence ID" value="NZ_SOBG01000002.1"/>
</dbReference>
<comment type="subcellular location">
    <subcellularLocation>
        <location evidence="1">Cell membrane</location>
        <topology evidence="1">Multi-pass membrane protein</topology>
    </subcellularLocation>
</comment>
<dbReference type="SUPFAM" id="SSF103481">
    <property type="entry name" value="Multidrug resistance efflux transporter EmrE"/>
    <property type="match status" value="2"/>
</dbReference>
<dbReference type="Proteomes" id="UP000294678">
    <property type="component" value="Unassembled WGS sequence"/>
</dbReference>
<keyword evidence="9" id="KW-1185">Reference proteome</keyword>
<keyword evidence="2" id="KW-1003">Cell membrane</keyword>
<keyword evidence="5 6" id="KW-0472">Membrane</keyword>
<gene>
    <name evidence="8" type="ORF">EV215_0454</name>
</gene>
<name>A0AA46DZF7_9FUSO</name>
<reference evidence="8 9" key="1">
    <citation type="submission" date="2019-03" db="EMBL/GenBank/DDBJ databases">
        <title>Genomic Encyclopedia of Type Strains, Phase IV (KMG-IV): sequencing the most valuable type-strain genomes for metagenomic binning, comparative biology and taxonomic classification.</title>
        <authorList>
            <person name="Goeker M."/>
        </authorList>
    </citation>
    <scope>NUCLEOTIDE SEQUENCE [LARGE SCALE GENOMIC DNA]</scope>
    <source>
        <strain evidence="8 9">DSM 100055</strain>
    </source>
</reference>
<dbReference type="InterPro" id="IPR037185">
    <property type="entry name" value="EmrE-like"/>
</dbReference>
<dbReference type="EMBL" id="SOBG01000002">
    <property type="protein sequence ID" value="TDT71770.1"/>
    <property type="molecule type" value="Genomic_DNA"/>
</dbReference>
<dbReference type="AlphaFoldDB" id="A0AA46DZF7"/>
<feature type="transmembrane region" description="Helical" evidence="6">
    <location>
        <begin position="94"/>
        <end position="113"/>
    </location>
</feature>
<dbReference type="GO" id="GO:0005886">
    <property type="term" value="C:plasma membrane"/>
    <property type="evidence" value="ECO:0007669"/>
    <property type="project" value="UniProtKB-SubCell"/>
</dbReference>
<dbReference type="Pfam" id="PF00892">
    <property type="entry name" value="EamA"/>
    <property type="match status" value="2"/>
</dbReference>
<feature type="transmembrane region" description="Helical" evidence="6">
    <location>
        <begin position="273"/>
        <end position="290"/>
    </location>
</feature>
<feature type="transmembrane region" description="Helical" evidence="6">
    <location>
        <begin position="66"/>
        <end position="88"/>
    </location>
</feature>